<evidence type="ECO:0000256" key="4">
    <source>
        <dbReference type="ARBA" id="ARBA00012780"/>
    </source>
</evidence>
<comment type="similarity">
    <text evidence="3 15">Belongs to the glycosyl hydrolase 17 family.</text>
</comment>
<evidence type="ECO:0000256" key="3">
    <source>
        <dbReference type="ARBA" id="ARBA00008773"/>
    </source>
</evidence>
<gene>
    <name evidence="19" type="ORF">BUALT_Bualt18G0069700</name>
</gene>
<dbReference type="GO" id="GO:0005975">
    <property type="term" value="P:carbohydrate metabolic process"/>
    <property type="evidence" value="ECO:0007669"/>
    <property type="project" value="InterPro"/>
</dbReference>
<evidence type="ECO:0000256" key="17">
    <source>
        <dbReference type="SAM" id="SignalP"/>
    </source>
</evidence>
<evidence type="ECO:0000256" key="9">
    <source>
        <dbReference type="ARBA" id="ARBA00022821"/>
    </source>
</evidence>
<evidence type="ECO:0000256" key="16">
    <source>
        <dbReference type="RuleBase" id="RU004336"/>
    </source>
</evidence>
<evidence type="ECO:0000256" key="6">
    <source>
        <dbReference type="ARBA" id="ARBA00022622"/>
    </source>
</evidence>
<dbReference type="Proteomes" id="UP000826271">
    <property type="component" value="Unassembled WGS sequence"/>
</dbReference>
<dbReference type="EMBL" id="WHWC01000018">
    <property type="protein sequence ID" value="KAG8365106.1"/>
    <property type="molecule type" value="Genomic_DNA"/>
</dbReference>
<keyword evidence="20" id="KW-1185">Reference proteome</keyword>
<dbReference type="GO" id="GO:0009506">
    <property type="term" value="C:plasmodesma"/>
    <property type="evidence" value="ECO:0007669"/>
    <property type="project" value="UniProtKB-ARBA"/>
</dbReference>
<dbReference type="InterPro" id="IPR012946">
    <property type="entry name" value="X8"/>
</dbReference>
<dbReference type="InterPro" id="IPR017853">
    <property type="entry name" value="GH"/>
</dbReference>
<proteinExistence type="inferred from homology"/>
<organism evidence="19 20">
    <name type="scientific">Buddleja alternifolia</name>
    <dbReference type="NCBI Taxonomy" id="168488"/>
    <lineage>
        <taxon>Eukaryota</taxon>
        <taxon>Viridiplantae</taxon>
        <taxon>Streptophyta</taxon>
        <taxon>Embryophyta</taxon>
        <taxon>Tracheophyta</taxon>
        <taxon>Spermatophyta</taxon>
        <taxon>Magnoliopsida</taxon>
        <taxon>eudicotyledons</taxon>
        <taxon>Gunneridae</taxon>
        <taxon>Pentapetalae</taxon>
        <taxon>asterids</taxon>
        <taxon>lamiids</taxon>
        <taxon>Lamiales</taxon>
        <taxon>Scrophulariaceae</taxon>
        <taxon>Buddlejeae</taxon>
        <taxon>Buddleja</taxon>
    </lineage>
</organism>
<evidence type="ECO:0000256" key="14">
    <source>
        <dbReference type="ARBA" id="ARBA00023295"/>
    </source>
</evidence>
<dbReference type="GO" id="GO:0042973">
    <property type="term" value="F:glucan endo-1,3-beta-D-glucosidase activity"/>
    <property type="evidence" value="ECO:0007669"/>
    <property type="project" value="UniProtKB-EC"/>
</dbReference>
<dbReference type="Pfam" id="PF00332">
    <property type="entry name" value="Glyco_hydro_17"/>
    <property type="match status" value="1"/>
</dbReference>
<evidence type="ECO:0000313" key="20">
    <source>
        <dbReference type="Proteomes" id="UP000826271"/>
    </source>
</evidence>
<evidence type="ECO:0000256" key="15">
    <source>
        <dbReference type="RuleBase" id="RU004335"/>
    </source>
</evidence>
<evidence type="ECO:0000256" key="1">
    <source>
        <dbReference type="ARBA" id="ARBA00000382"/>
    </source>
</evidence>
<dbReference type="Gene3D" id="3.20.20.80">
    <property type="entry name" value="Glycosidases"/>
    <property type="match status" value="1"/>
</dbReference>
<feature type="domain" description="X8" evidence="18">
    <location>
        <begin position="374"/>
        <end position="459"/>
    </location>
</feature>
<dbReference type="Gene3D" id="1.20.58.1040">
    <property type="match status" value="1"/>
</dbReference>
<dbReference type="SUPFAM" id="SSF51445">
    <property type="entry name" value="(Trans)glycosidases"/>
    <property type="match status" value="1"/>
</dbReference>
<evidence type="ECO:0000256" key="13">
    <source>
        <dbReference type="ARBA" id="ARBA00023288"/>
    </source>
</evidence>
<protein>
    <recommendedName>
        <fullName evidence="4">glucan endo-1,3-beta-D-glucosidase</fullName>
        <ecNumber evidence="4">3.2.1.39</ecNumber>
    </recommendedName>
</protein>
<evidence type="ECO:0000256" key="12">
    <source>
        <dbReference type="ARBA" id="ARBA00023180"/>
    </source>
</evidence>
<sequence>MEFTKYLLYAIVFTMLTASSSATGTVGINYGRIANNLPSPPQVVQLLTAQGITKVKLYDADAAVLSALSNSNISVTVALPNDLLSSAAAAQSFTDTWIQSNILPYHPHTLFDAIAVGNEVFSDPQNTTQYLIAAMNNVHSSLLKYDVASTIKVTSPLALSALQTSYPSSSGSFKPDLIEPVIKPMLDFLNRTGSYLMVNAYPFFAYIANSDTISLDYALLRNNSGNLDPNNGIVYKSLFEAQIDAVFAAMSATGHGGVPIVVSETGWPSIGDSNENGANTENAAAYNGNLVRRVLTGGGTPLRPDLPLNVYLFALFNENQKPGPTSERNYGLFYPNEEKVYDIPLTPAALNSTAEINNGSKSQVAAPPPASGQTWCVANDKAGEVKLQQALDYACGEGGADCRPIQPDATCYDPDTLVAHASYAFNSYYQKNERGSGSCYFGGAAYVVTQPPQFGSCKYPTGY</sequence>
<comment type="catalytic activity">
    <reaction evidence="1">
        <text>Hydrolysis of (1-&gt;3)-beta-D-glucosidic linkages in (1-&gt;3)-beta-D-glucans.</text>
        <dbReference type="EC" id="3.2.1.39"/>
    </reaction>
</comment>
<keyword evidence="12" id="KW-0325">Glycoprotein</keyword>
<keyword evidence="5" id="KW-1003">Cell membrane</keyword>
<evidence type="ECO:0000256" key="8">
    <source>
        <dbReference type="ARBA" id="ARBA00022801"/>
    </source>
</evidence>
<evidence type="ECO:0000313" key="19">
    <source>
        <dbReference type="EMBL" id="KAG8365106.1"/>
    </source>
</evidence>
<comment type="caution">
    <text evidence="19">The sequence shown here is derived from an EMBL/GenBank/DDBJ whole genome shotgun (WGS) entry which is preliminary data.</text>
</comment>
<evidence type="ECO:0000256" key="11">
    <source>
        <dbReference type="ARBA" id="ARBA00023157"/>
    </source>
</evidence>
<dbReference type="EC" id="3.2.1.39" evidence="4"/>
<dbReference type="AlphaFoldDB" id="A0AAV6W4A6"/>
<evidence type="ECO:0000256" key="2">
    <source>
        <dbReference type="ARBA" id="ARBA00004609"/>
    </source>
</evidence>
<dbReference type="GO" id="GO:0098552">
    <property type="term" value="C:side of membrane"/>
    <property type="evidence" value="ECO:0007669"/>
    <property type="project" value="UniProtKB-KW"/>
</dbReference>
<evidence type="ECO:0000259" key="18">
    <source>
        <dbReference type="SMART" id="SM00768"/>
    </source>
</evidence>
<name>A0AAV6W4A6_9LAMI</name>
<evidence type="ECO:0000256" key="7">
    <source>
        <dbReference type="ARBA" id="ARBA00022729"/>
    </source>
</evidence>
<dbReference type="GO" id="GO:0006952">
    <property type="term" value="P:defense response"/>
    <property type="evidence" value="ECO:0007669"/>
    <property type="project" value="UniProtKB-KW"/>
</dbReference>
<dbReference type="GO" id="GO:0005886">
    <property type="term" value="C:plasma membrane"/>
    <property type="evidence" value="ECO:0007669"/>
    <property type="project" value="UniProtKB-SubCell"/>
</dbReference>
<evidence type="ECO:0000256" key="5">
    <source>
        <dbReference type="ARBA" id="ARBA00022475"/>
    </source>
</evidence>
<comment type="subcellular location">
    <subcellularLocation>
        <location evidence="2">Cell membrane</location>
        <topology evidence="2">Lipid-anchor</topology>
        <topology evidence="2">GPI-anchor</topology>
    </subcellularLocation>
</comment>
<keyword evidence="11" id="KW-1015">Disulfide bond</keyword>
<dbReference type="FunFam" id="1.20.58.1040:FF:000001">
    <property type="entry name" value="Glucan endo-1,3-beta-glucosidase 4"/>
    <property type="match status" value="1"/>
</dbReference>
<keyword evidence="14 16" id="KW-0326">Glycosidase</keyword>
<dbReference type="InterPro" id="IPR000490">
    <property type="entry name" value="Glyco_hydro_17"/>
</dbReference>
<feature type="signal peptide" evidence="17">
    <location>
        <begin position="1"/>
        <end position="22"/>
    </location>
</feature>
<keyword evidence="9" id="KW-0611">Plant defense</keyword>
<keyword evidence="13" id="KW-0449">Lipoprotein</keyword>
<keyword evidence="7 17" id="KW-0732">Signal</keyword>
<accession>A0AAV6W4A6</accession>
<keyword evidence="8 16" id="KW-0378">Hydrolase</keyword>
<feature type="chain" id="PRO_5043820841" description="glucan endo-1,3-beta-D-glucosidase" evidence="17">
    <location>
        <begin position="23"/>
        <end position="463"/>
    </location>
</feature>
<evidence type="ECO:0000256" key="10">
    <source>
        <dbReference type="ARBA" id="ARBA00023136"/>
    </source>
</evidence>
<dbReference type="SMART" id="SM00768">
    <property type="entry name" value="X8"/>
    <property type="match status" value="1"/>
</dbReference>
<dbReference type="Pfam" id="PF07983">
    <property type="entry name" value="X8"/>
    <property type="match status" value="1"/>
</dbReference>
<dbReference type="PROSITE" id="PS00587">
    <property type="entry name" value="GLYCOSYL_HYDROL_F17"/>
    <property type="match status" value="1"/>
</dbReference>
<dbReference type="PANTHER" id="PTHR32227">
    <property type="entry name" value="GLUCAN ENDO-1,3-BETA-GLUCOSIDASE BG1-RELATED-RELATED"/>
    <property type="match status" value="1"/>
</dbReference>
<keyword evidence="6" id="KW-0336">GPI-anchor</keyword>
<keyword evidence="10" id="KW-0472">Membrane</keyword>
<dbReference type="InterPro" id="IPR044965">
    <property type="entry name" value="Glyco_hydro_17_plant"/>
</dbReference>
<dbReference type="FunFam" id="3.20.20.80:FF:000002">
    <property type="entry name" value="Glucan endo-1,3-beta-glucosidase 3"/>
    <property type="match status" value="1"/>
</dbReference>
<reference evidence="19" key="1">
    <citation type="submission" date="2019-10" db="EMBL/GenBank/DDBJ databases">
        <authorList>
            <person name="Zhang R."/>
            <person name="Pan Y."/>
            <person name="Wang J."/>
            <person name="Ma R."/>
            <person name="Yu S."/>
        </authorList>
    </citation>
    <scope>NUCLEOTIDE SEQUENCE</scope>
    <source>
        <strain evidence="19">LA-IB0</strain>
        <tissue evidence="19">Leaf</tissue>
    </source>
</reference>